<organism evidence="3 4">
    <name type="scientific">Candidatus Sulfurimonas baltica</name>
    <dbReference type="NCBI Taxonomy" id="2740404"/>
    <lineage>
        <taxon>Bacteria</taxon>
        <taxon>Pseudomonadati</taxon>
        <taxon>Campylobacterota</taxon>
        <taxon>Epsilonproteobacteria</taxon>
        <taxon>Campylobacterales</taxon>
        <taxon>Sulfurimonadaceae</taxon>
        <taxon>Sulfurimonas</taxon>
    </lineage>
</organism>
<keyword evidence="4" id="KW-1185">Reference proteome</keyword>
<evidence type="ECO:0000313" key="3">
    <source>
        <dbReference type="EMBL" id="QOY51874.1"/>
    </source>
</evidence>
<keyword evidence="1" id="KW-0732">Signal</keyword>
<dbReference type="KEGG" id="sbal:HUE88_12360"/>
<dbReference type="InterPro" id="IPR036280">
    <property type="entry name" value="Multihaem_cyt_sf"/>
</dbReference>
<protein>
    <recommendedName>
        <fullName evidence="2">Doubled CXXCH motif domain-containing protein</fullName>
    </recommendedName>
</protein>
<accession>A0A7S7LWI4</accession>
<evidence type="ECO:0000259" key="2">
    <source>
        <dbReference type="Pfam" id="PF09699"/>
    </source>
</evidence>
<dbReference type="EMBL" id="CP054492">
    <property type="protein sequence ID" value="QOY51874.1"/>
    <property type="molecule type" value="Genomic_DNA"/>
</dbReference>
<feature type="domain" description="Doubled CXXCH motif" evidence="2">
    <location>
        <begin position="218"/>
        <end position="259"/>
    </location>
</feature>
<reference evidence="3 4" key="1">
    <citation type="submission" date="2020-05" db="EMBL/GenBank/DDBJ databases">
        <title>Sulfurimonas marisnigri, sp. nov., and Sulfurimonas baltica, sp. nov., manganese oxide reducing chemolithoautotrophs of the class Epsilonproteobacteria isolated from the pelagic redoxclines of the Black and Baltic Seas and emended description of the genus Sulfurimonas.</title>
        <authorList>
            <person name="Henkel J.V."/>
            <person name="Laudan C."/>
            <person name="Werner J."/>
            <person name="Neu T."/>
            <person name="Plewe S."/>
            <person name="Sproer C."/>
            <person name="Bunk B."/>
            <person name="Schulz-Vogt H.N."/>
        </authorList>
    </citation>
    <scope>NUCLEOTIDE SEQUENCE [LARGE SCALE GENOMIC DNA]</scope>
    <source>
        <strain evidence="3 4">GD2</strain>
    </source>
</reference>
<proteinExistence type="predicted"/>
<dbReference type="InterPro" id="IPR010177">
    <property type="entry name" value="Paired_CXXCH_1"/>
</dbReference>
<sequence>MNTKLRLLLASLLVSSVTFAGVSGGNYGGVSITDSTSPHNLSARLGDDDNGEVCVYCHTPHAANISFAGAPLWNKSDSNETQVYTTYGTTVGGTEANTTIASASLVCLSCHDGISAVDSIANAPGSGMQPIAGSQNIVNILGTPYGGNIGGTMGVSAASGATAVDLSNDHPISIVYTPGRASLRETTDTLDDGENNESWVTPSGSQLVSALLRGGNVECVSCHDPHNATGVAQSATNIQVNYLRHTNERSELCFGCHAK</sequence>
<dbReference type="SUPFAM" id="SSF48695">
    <property type="entry name" value="Multiheme cytochromes"/>
    <property type="match status" value="1"/>
</dbReference>
<dbReference type="Pfam" id="PF09699">
    <property type="entry name" value="Paired_CXXCH_1"/>
    <property type="match status" value="1"/>
</dbReference>
<dbReference type="RefSeq" id="WP_194369455.1">
    <property type="nucleotide sequence ID" value="NZ_CP054492.1"/>
</dbReference>
<evidence type="ECO:0000256" key="1">
    <source>
        <dbReference type="SAM" id="SignalP"/>
    </source>
</evidence>
<gene>
    <name evidence="3" type="ORF">HUE88_12360</name>
</gene>
<feature type="signal peptide" evidence="1">
    <location>
        <begin position="1"/>
        <end position="20"/>
    </location>
</feature>
<feature type="chain" id="PRO_5032607161" description="Doubled CXXCH motif domain-containing protein" evidence="1">
    <location>
        <begin position="21"/>
        <end position="259"/>
    </location>
</feature>
<name>A0A7S7LWI4_9BACT</name>
<dbReference type="AlphaFoldDB" id="A0A7S7LWI4"/>
<dbReference type="Proteomes" id="UP000593994">
    <property type="component" value="Chromosome"/>
</dbReference>
<evidence type="ECO:0000313" key="4">
    <source>
        <dbReference type="Proteomes" id="UP000593994"/>
    </source>
</evidence>